<accession>A0A147GWW8</accession>
<evidence type="ECO:0000256" key="1">
    <source>
        <dbReference type="SAM" id="MobiDB-lite"/>
    </source>
</evidence>
<name>A0A147GWW8_9BURK</name>
<sequence length="61" mass="6428">MSRRTSGPATSEAREPNEKGAAPADAAELPDTPVPDEHAGTGGLYEIRDGQRVLVERTAQP</sequence>
<organism evidence="2 3">
    <name type="scientific">Pseudacidovorax intermedius</name>
    <dbReference type="NCBI Taxonomy" id="433924"/>
    <lineage>
        <taxon>Bacteria</taxon>
        <taxon>Pseudomonadati</taxon>
        <taxon>Pseudomonadota</taxon>
        <taxon>Betaproteobacteria</taxon>
        <taxon>Burkholderiales</taxon>
        <taxon>Comamonadaceae</taxon>
        <taxon>Pseudacidovorax</taxon>
    </lineage>
</organism>
<evidence type="ECO:0000313" key="3">
    <source>
        <dbReference type="Proteomes" id="UP000072741"/>
    </source>
</evidence>
<comment type="caution">
    <text evidence="2">The sequence shown here is derived from an EMBL/GenBank/DDBJ whole genome shotgun (WGS) entry which is preliminary data.</text>
</comment>
<protein>
    <submittedName>
        <fullName evidence="2">Uncharacterized protein</fullName>
    </submittedName>
</protein>
<proteinExistence type="predicted"/>
<evidence type="ECO:0000313" key="2">
    <source>
        <dbReference type="EMBL" id="KTT21899.1"/>
    </source>
</evidence>
<keyword evidence="3" id="KW-1185">Reference proteome</keyword>
<feature type="compositionally biased region" description="Basic and acidic residues" evidence="1">
    <location>
        <begin position="46"/>
        <end position="55"/>
    </location>
</feature>
<dbReference type="EMBL" id="LDSL01000064">
    <property type="protein sequence ID" value="KTT21899.1"/>
    <property type="molecule type" value="Genomic_DNA"/>
</dbReference>
<dbReference type="RefSeq" id="WP_058642047.1">
    <property type="nucleotide sequence ID" value="NZ_LDSL01000064.1"/>
</dbReference>
<reference evidence="2 3" key="1">
    <citation type="journal article" date="2016" name="Front. Microbiol.">
        <title>Genomic Resource of Rice Seed Associated Bacteria.</title>
        <authorList>
            <person name="Midha S."/>
            <person name="Bansal K."/>
            <person name="Sharma S."/>
            <person name="Kumar N."/>
            <person name="Patil P.P."/>
            <person name="Chaudhry V."/>
            <person name="Patil P.B."/>
        </authorList>
    </citation>
    <scope>NUCLEOTIDE SEQUENCE [LARGE SCALE GENOMIC DNA]</scope>
    <source>
        <strain evidence="2 3">NS331</strain>
    </source>
</reference>
<feature type="region of interest" description="Disordered" evidence="1">
    <location>
        <begin position="1"/>
        <end position="61"/>
    </location>
</feature>
<dbReference type="Proteomes" id="UP000072741">
    <property type="component" value="Unassembled WGS sequence"/>
</dbReference>
<gene>
    <name evidence="2" type="ORF">NS331_11095</name>
</gene>
<dbReference type="AlphaFoldDB" id="A0A147GWW8"/>